<dbReference type="InterPro" id="IPR051340">
    <property type="entry name" value="Haloalkane_dehalogenase"/>
</dbReference>
<sequence>MPEHATRHHYVEVDGRRIFVREAGPPEAPVLLLPHGYPCSSFQFRRLMPALADRWRTVAFDWPGFGYSDTPDPAEFIYDFDGYAEVLARLADALVLRRYALWLHDYGSQIGLRHAIAHPERIAALVIQNGDIYEDVLGPKYETIQAWWADKSPANHRPLEEAVSEEGFRSEFVGEVSPEVAARVPPDLWKLHWPLMDTPVRKAVSVGLMEKLESNLQWFPRYQAYLREHTPPTLIVWGPQDGYMPEPSASAYLRDLPDAELHVLHDAGHWLLETHFEQAQRLVRDFLSRVWA</sequence>
<dbReference type="OrthoDB" id="9802676at2"/>
<dbReference type="STRING" id="463040.CAL15_05155"/>
<dbReference type="PRINTS" id="PR00111">
    <property type="entry name" value="ABHYDROLASE"/>
</dbReference>
<dbReference type="InterPro" id="IPR000073">
    <property type="entry name" value="AB_hydrolase_1"/>
</dbReference>
<feature type="domain" description="AB hydrolase-1" evidence="2">
    <location>
        <begin position="29"/>
        <end position="275"/>
    </location>
</feature>
<dbReference type="GO" id="GO:0004301">
    <property type="term" value="F:epoxide hydrolase activity"/>
    <property type="evidence" value="ECO:0007669"/>
    <property type="project" value="TreeGrafter"/>
</dbReference>
<evidence type="ECO:0000259" key="2">
    <source>
        <dbReference type="Pfam" id="PF00561"/>
    </source>
</evidence>
<dbReference type="Pfam" id="PF00561">
    <property type="entry name" value="Abhydrolase_1"/>
    <property type="match status" value="1"/>
</dbReference>
<dbReference type="KEGG" id="bgm:CAL15_05155"/>
<dbReference type="EMBL" id="CP021111">
    <property type="protein sequence ID" value="ARP93827.1"/>
    <property type="molecule type" value="Genomic_DNA"/>
</dbReference>
<dbReference type="SUPFAM" id="SSF53474">
    <property type="entry name" value="alpha/beta-Hydrolases"/>
    <property type="match status" value="1"/>
</dbReference>
<name>A0A1W6Z939_9BORD</name>
<dbReference type="AlphaFoldDB" id="A0A1W6Z939"/>
<dbReference type="Proteomes" id="UP000194161">
    <property type="component" value="Chromosome"/>
</dbReference>
<accession>A0A1W6Z939</accession>
<gene>
    <name evidence="3" type="ORF">CAL15_05155</name>
</gene>
<proteinExistence type="predicted"/>
<protein>
    <submittedName>
        <fullName evidence="3">Hydrolase</fullName>
    </submittedName>
</protein>
<dbReference type="PANTHER" id="PTHR42977:SF3">
    <property type="entry name" value="AB HYDROLASE-1 DOMAIN-CONTAINING PROTEIN"/>
    <property type="match status" value="1"/>
</dbReference>
<dbReference type="InterPro" id="IPR000639">
    <property type="entry name" value="Epox_hydrolase-like"/>
</dbReference>
<organism evidence="3 4">
    <name type="scientific">Bordetella genomosp. 13</name>
    <dbReference type="NCBI Taxonomy" id="463040"/>
    <lineage>
        <taxon>Bacteria</taxon>
        <taxon>Pseudomonadati</taxon>
        <taxon>Pseudomonadota</taxon>
        <taxon>Betaproteobacteria</taxon>
        <taxon>Burkholderiales</taxon>
        <taxon>Alcaligenaceae</taxon>
        <taxon>Bordetella</taxon>
    </lineage>
</organism>
<evidence type="ECO:0000256" key="1">
    <source>
        <dbReference type="ARBA" id="ARBA00022801"/>
    </source>
</evidence>
<evidence type="ECO:0000313" key="4">
    <source>
        <dbReference type="Proteomes" id="UP000194161"/>
    </source>
</evidence>
<dbReference type="PRINTS" id="PR00412">
    <property type="entry name" value="EPOXHYDRLASE"/>
</dbReference>
<keyword evidence="1 3" id="KW-0378">Hydrolase</keyword>
<evidence type="ECO:0000313" key="3">
    <source>
        <dbReference type="EMBL" id="ARP93827.1"/>
    </source>
</evidence>
<keyword evidence="4" id="KW-1185">Reference proteome</keyword>
<reference evidence="3 4" key="1">
    <citation type="submission" date="2017-05" db="EMBL/GenBank/DDBJ databases">
        <title>Complete and WGS of Bordetella genogroups.</title>
        <authorList>
            <person name="Spilker T."/>
            <person name="LiPuma J."/>
        </authorList>
    </citation>
    <scope>NUCLEOTIDE SEQUENCE [LARGE SCALE GENOMIC DNA]</scope>
    <source>
        <strain evidence="3 4">AU7206</strain>
    </source>
</reference>
<dbReference type="RefSeq" id="WP_086077600.1">
    <property type="nucleotide sequence ID" value="NZ_CP021111.1"/>
</dbReference>
<dbReference type="PANTHER" id="PTHR42977">
    <property type="entry name" value="HYDROLASE-RELATED"/>
    <property type="match status" value="1"/>
</dbReference>
<dbReference type="Gene3D" id="3.40.50.1820">
    <property type="entry name" value="alpha/beta hydrolase"/>
    <property type="match status" value="1"/>
</dbReference>
<dbReference type="InterPro" id="IPR029058">
    <property type="entry name" value="AB_hydrolase_fold"/>
</dbReference>